<feature type="compositionally biased region" description="Basic and acidic residues" evidence="1">
    <location>
        <begin position="14"/>
        <end position="31"/>
    </location>
</feature>
<evidence type="ECO:0000313" key="2">
    <source>
        <dbReference type="EMBL" id="OUC76980.1"/>
    </source>
</evidence>
<dbReference type="EMBL" id="NGFO01000025">
    <property type="protein sequence ID" value="OUC76980.1"/>
    <property type="molecule type" value="Genomic_DNA"/>
</dbReference>
<dbReference type="STRING" id="417102.CA982_19090"/>
<proteinExistence type="predicted"/>
<organism evidence="2 3">
    <name type="scientific">Gordonia lacunae</name>
    <dbReference type="NCBI Taxonomy" id="417102"/>
    <lineage>
        <taxon>Bacteria</taxon>
        <taxon>Bacillati</taxon>
        <taxon>Actinomycetota</taxon>
        <taxon>Actinomycetes</taxon>
        <taxon>Mycobacteriales</taxon>
        <taxon>Gordoniaceae</taxon>
        <taxon>Gordonia</taxon>
    </lineage>
</organism>
<keyword evidence="3" id="KW-1185">Reference proteome</keyword>
<protein>
    <submittedName>
        <fullName evidence="2">Uncharacterized protein</fullName>
    </submittedName>
</protein>
<dbReference type="AlphaFoldDB" id="A0A243Q6T6"/>
<gene>
    <name evidence="2" type="ORF">CA982_19090</name>
</gene>
<reference evidence="2 3" key="1">
    <citation type="submission" date="2017-05" db="EMBL/GenBank/DDBJ databases">
        <title>Biotechnological potential of actinobacteria isolated from South African environments.</title>
        <authorList>
            <person name="Le Roes-Hill M."/>
            <person name="Prins A."/>
            <person name="Durrell K.A."/>
        </authorList>
    </citation>
    <scope>NUCLEOTIDE SEQUENCE [LARGE SCALE GENOMIC DNA]</scope>
    <source>
        <strain evidence="2">BS2</strain>
    </source>
</reference>
<feature type="compositionally biased region" description="Basic and acidic residues" evidence="1">
    <location>
        <begin position="46"/>
        <end position="56"/>
    </location>
</feature>
<accession>A0A243Q6T6</accession>
<evidence type="ECO:0000313" key="3">
    <source>
        <dbReference type="Proteomes" id="UP000194632"/>
    </source>
</evidence>
<evidence type="ECO:0000256" key="1">
    <source>
        <dbReference type="SAM" id="MobiDB-lite"/>
    </source>
</evidence>
<comment type="caution">
    <text evidence="2">The sequence shown here is derived from an EMBL/GenBank/DDBJ whole genome shotgun (WGS) entry which is preliminary data.</text>
</comment>
<dbReference type="OrthoDB" id="4379452at2"/>
<dbReference type="Proteomes" id="UP000194632">
    <property type="component" value="Unassembled WGS sequence"/>
</dbReference>
<feature type="region of interest" description="Disordered" evidence="1">
    <location>
        <begin position="1"/>
        <end position="83"/>
    </location>
</feature>
<dbReference type="RefSeq" id="WP_086536844.1">
    <property type="nucleotide sequence ID" value="NZ_NGFO01000025.1"/>
</dbReference>
<name>A0A243Q6T6_9ACTN</name>
<sequence length="83" mass="8817">MPDNEKPTWTTTDDEVKADPDMRSDPDEKDGPSSALPTAGDTEIGETERIREDKASYDGTQPPADHTDDGHAVGGSEGTTDGQ</sequence>